<dbReference type="STRING" id="1884381.SAMN05518846_10912"/>
<dbReference type="InterPro" id="IPR020846">
    <property type="entry name" value="MFS_dom"/>
</dbReference>
<feature type="transmembrane region" description="Helical" evidence="7">
    <location>
        <begin position="215"/>
        <end position="241"/>
    </location>
</feature>
<keyword evidence="5 7" id="KW-1133">Transmembrane helix</keyword>
<dbReference type="EMBL" id="FORT01000009">
    <property type="protein sequence ID" value="SFK13337.1"/>
    <property type="molecule type" value="Genomic_DNA"/>
</dbReference>
<dbReference type="Proteomes" id="UP000198915">
    <property type="component" value="Unassembled WGS sequence"/>
</dbReference>
<dbReference type="PANTHER" id="PTHR23514:SF3">
    <property type="entry name" value="BYPASS OF STOP CODON PROTEIN 6"/>
    <property type="match status" value="1"/>
</dbReference>
<reference evidence="10" key="1">
    <citation type="submission" date="2016-10" db="EMBL/GenBank/DDBJ databases">
        <authorList>
            <person name="Varghese N."/>
            <person name="Submissions S."/>
        </authorList>
    </citation>
    <scope>NUCLEOTIDE SEQUENCE [LARGE SCALE GENOMIC DNA]</scope>
    <source>
        <strain evidence="10">OK042</strain>
    </source>
</reference>
<protein>
    <submittedName>
        <fullName evidence="9">Fucose permease</fullName>
    </submittedName>
</protein>
<feature type="transmembrane region" description="Helical" evidence="7">
    <location>
        <begin position="157"/>
        <end position="179"/>
    </location>
</feature>
<proteinExistence type="inferred from homology"/>
<dbReference type="GO" id="GO:0005886">
    <property type="term" value="C:plasma membrane"/>
    <property type="evidence" value="ECO:0007669"/>
    <property type="project" value="UniProtKB-SubCell"/>
</dbReference>
<keyword evidence="4 7" id="KW-0812">Transmembrane</keyword>
<sequence length="404" mass="43782">MATFFLVLIYLAFISLGLPDSLLGAAWPVMQKDLKAPMEMAGFLFMSIAAGTIVSSLASGTVLKRFGTGKVTLVSCIMTATALLGMAFAPSLLWLWILAIPLGLGGGAVDAGLNHYVAAHYKAHHMSWLHCFWGVGAMLGPLIMAPYISEETLWRQGYFIVACVQFVLVVILFLTLPLWERAGANRAKAPLIEAPLIETEGVHTSHPLQIKGGRLALASFLLYCGVEAMIGLWGSSFVVYVKEVPAAVAAQWISFYYAGITVGRFITGFVTFTIKNQSLIRLGQWIALFGACLLILPLPPFFSLAGIIITGFGLAPIYPCMLHETPRRFGRENAPSMIGYQMAFAYTGSTCLPPLFGLLASQTSIAIFPWAIVLSAAGMLFFTEKLNALLKGKHALLEKNSRHL</sequence>
<dbReference type="PANTHER" id="PTHR23514">
    <property type="entry name" value="BYPASS OF STOP CODON PROTEIN 6"/>
    <property type="match status" value="1"/>
</dbReference>
<organism evidence="9 10">
    <name type="scientific">Brevibacillus centrosporus</name>
    <dbReference type="NCBI Taxonomy" id="54910"/>
    <lineage>
        <taxon>Bacteria</taxon>
        <taxon>Bacillati</taxon>
        <taxon>Bacillota</taxon>
        <taxon>Bacilli</taxon>
        <taxon>Bacillales</taxon>
        <taxon>Paenibacillaceae</taxon>
        <taxon>Brevibacillus</taxon>
    </lineage>
</organism>
<dbReference type="InterPro" id="IPR011701">
    <property type="entry name" value="MFS"/>
</dbReference>
<dbReference type="PROSITE" id="PS50850">
    <property type="entry name" value="MFS"/>
    <property type="match status" value="1"/>
</dbReference>
<evidence type="ECO:0000256" key="7">
    <source>
        <dbReference type="SAM" id="Phobius"/>
    </source>
</evidence>
<dbReference type="GO" id="GO:0022857">
    <property type="term" value="F:transmembrane transporter activity"/>
    <property type="evidence" value="ECO:0007669"/>
    <property type="project" value="InterPro"/>
</dbReference>
<feature type="transmembrane region" description="Helical" evidence="7">
    <location>
        <begin position="40"/>
        <end position="59"/>
    </location>
</feature>
<name>A0A1I3X2B2_9BACL</name>
<keyword evidence="10" id="KW-1185">Reference proteome</keyword>
<feature type="transmembrane region" description="Helical" evidence="7">
    <location>
        <begin position="253"/>
        <end position="272"/>
    </location>
</feature>
<dbReference type="AlphaFoldDB" id="A0A1I3X2B2"/>
<dbReference type="RefSeq" id="WP_092269783.1">
    <property type="nucleotide sequence ID" value="NZ_FORT01000009.1"/>
</dbReference>
<feature type="transmembrane region" description="Helical" evidence="7">
    <location>
        <begin position="343"/>
        <end position="360"/>
    </location>
</feature>
<dbReference type="SUPFAM" id="SSF103473">
    <property type="entry name" value="MFS general substrate transporter"/>
    <property type="match status" value="1"/>
</dbReference>
<evidence type="ECO:0000256" key="1">
    <source>
        <dbReference type="ARBA" id="ARBA00004651"/>
    </source>
</evidence>
<comment type="similarity">
    <text evidence="2">Belongs to the major facilitator superfamily.</text>
</comment>
<evidence type="ECO:0000256" key="4">
    <source>
        <dbReference type="ARBA" id="ARBA00022692"/>
    </source>
</evidence>
<feature type="transmembrane region" description="Helical" evidence="7">
    <location>
        <begin position="125"/>
        <end position="145"/>
    </location>
</feature>
<feature type="domain" description="Major facilitator superfamily (MFS) profile" evidence="8">
    <location>
        <begin position="5"/>
        <end position="387"/>
    </location>
</feature>
<dbReference type="InterPro" id="IPR036259">
    <property type="entry name" value="MFS_trans_sf"/>
</dbReference>
<feature type="transmembrane region" description="Helical" evidence="7">
    <location>
        <begin position="71"/>
        <end position="88"/>
    </location>
</feature>
<gene>
    <name evidence="9" type="ORF">SAMN05518846_10912</name>
</gene>
<feature type="transmembrane region" description="Helical" evidence="7">
    <location>
        <begin position="366"/>
        <end position="383"/>
    </location>
</feature>
<keyword evidence="6 7" id="KW-0472">Membrane</keyword>
<accession>A0A1I3X2B2</accession>
<comment type="subcellular location">
    <subcellularLocation>
        <location evidence="1">Cell membrane</location>
        <topology evidence="1">Multi-pass membrane protein</topology>
    </subcellularLocation>
</comment>
<evidence type="ECO:0000256" key="2">
    <source>
        <dbReference type="ARBA" id="ARBA00008335"/>
    </source>
</evidence>
<dbReference type="Pfam" id="PF07690">
    <property type="entry name" value="MFS_1"/>
    <property type="match status" value="1"/>
</dbReference>
<keyword evidence="3" id="KW-0813">Transport</keyword>
<evidence type="ECO:0000256" key="5">
    <source>
        <dbReference type="ARBA" id="ARBA00022989"/>
    </source>
</evidence>
<dbReference type="InterPro" id="IPR051788">
    <property type="entry name" value="MFS_Transporter"/>
</dbReference>
<feature type="transmembrane region" description="Helical" evidence="7">
    <location>
        <begin position="94"/>
        <end position="113"/>
    </location>
</feature>
<evidence type="ECO:0000313" key="9">
    <source>
        <dbReference type="EMBL" id="SFK13337.1"/>
    </source>
</evidence>
<evidence type="ECO:0000256" key="3">
    <source>
        <dbReference type="ARBA" id="ARBA00022448"/>
    </source>
</evidence>
<evidence type="ECO:0000313" key="10">
    <source>
        <dbReference type="Proteomes" id="UP000198915"/>
    </source>
</evidence>
<evidence type="ECO:0000256" key="6">
    <source>
        <dbReference type="ARBA" id="ARBA00023136"/>
    </source>
</evidence>
<evidence type="ECO:0000259" key="8">
    <source>
        <dbReference type="PROSITE" id="PS50850"/>
    </source>
</evidence>
<dbReference type="Gene3D" id="1.20.1250.20">
    <property type="entry name" value="MFS general substrate transporter like domains"/>
    <property type="match status" value="2"/>
</dbReference>